<accession>A0A1T2X4C1</accession>
<dbReference type="STRING" id="1324314.BVG16_23485"/>
<evidence type="ECO:0008006" key="3">
    <source>
        <dbReference type="Google" id="ProtNLM"/>
    </source>
</evidence>
<dbReference type="Gene3D" id="3.40.50.1860">
    <property type="match status" value="1"/>
</dbReference>
<dbReference type="InterPro" id="IPR010843">
    <property type="entry name" value="Uncharacterised_AroM"/>
</dbReference>
<organism evidence="1 2">
    <name type="scientific">Paenibacillus selenitireducens</name>
    <dbReference type="NCBI Taxonomy" id="1324314"/>
    <lineage>
        <taxon>Bacteria</taxon>
        <taxon>Bacillati</taxon>
        <taxon>Bacillota</taxon>
        <taxon>Bacilli</taxon>
        <taxon>Bacillales</taxon>
        <taxon>Paenibacillaceae</taxon>
        <taxon>Paenibacillus</taxon>
    </lineage>
</organism>
<reference evidence="1 2" key="1">
    <citation type="submission" date="2017-01" db="EMBL/GenBank/DDBJ databases">
        <title>Genome analysis of Paenibacillus selenitrireducens ES3-24.</title>
        <authorList>
            <person name="Xu D."/>
            <person name="Yao R."/>
            <person name="Zheng S."/>
        </authorList>
    </citation>
    <scope>NUCLEOTIDE SEQUENCE [LARGE SCALE GENOMIC DNA]</scope>
    <source>
        <strain evidence="1 2">ES3-24</strain>
    </source>
</reference>
<gene>
    <name evidence="1" type="ORF">BVG16_23485</name>
</gene>
<name>A0A1T2X4C1_9BACL</name>
<dbReference type="EMBL" id="MSZX01000010">
    <property type="protein sequence ID" value="OPA74719.1"/>
    <property type="molecule type" value="Genomic_DNA"/>
</dbReference>
<dbReference type="GO" id="GO:0016855">
    <property type="term" value="F:racemase and epimerase activity, acting on amino acids and derivatives"/>
    <property type="evidence" value="ECO:0007669"/>
    <property type="project" value="InterPro"/>
</dbReference>
<comment type="caution">
    <text evidence="1">The sequence shown here is derived from an EMBL/GenBank/DDBJ whole genome shotgun (WGS) entry which is preliminary data.</text>
</comment>
<protein>
    <recommendedName>
        <fullName evidence="3">AroM protein</fullName>
    </recommendedName>
</protein>
<proteinExistence type="predicted"/>
<dbReference type="Pfam" id="PF07302">
    <property type="entry name" value="AroM"/>
    <property type="match status" value="1"/>
</dbReference>
<evidence type="ECO:0000313" key="2">
    <source>
        <dbReference type="Proteomes" id="UP000190188"/>
    </source>
</evidence>
<sequence length="230" mass="25033">MALQRHKAVVLTIGQAPRTDVEPLISKWLDPCMDVVQKGVLDGLTPEEIRAKFEPVPGEFMLATRLVDGHCVTLSAARTELALQAIIEDSEQEGYEFIILLCTGAFPRLKTRTALLFEPERILTPSIARMAGSSQVGLVIPLPAQSDEMLHKWGSHGAKVTTEAASPYKGTPVEIGEAARRLAEAGAEMIVLDCMGYTREHRIAARQASGKPVILSSELLFKMLSELGES</sequence>
<dbReference type="Proteomes" id="UP000190188">
    <property type="component" value="Unassembled WGS sequence"/>
</dbReference>
<dbReference type="NCBIfam" id="NF007788">
    <property type="entry name" value="PRK10481.1"/>
    <property type="match status" value="1"/>
</dbReference>
<evidence type="ECO:0000313" key="1">
    <source>
        <dbReference type="EMBL" id="OPA74719.1"/>
    </source>
</evidence>
<keyword evidence="2" id="KW-1185">Reference proteome</keyword>
<dbReference type="InterPro" id="IPR001920">
    <property type="entry name" value="Asp/Glu_race"/>
</dbReference>
<dbReference type="RefSeq" id="WP_078501635.1">
    <property type="nucleotide sequence ID" value="NZ_MSZX01000010.1"/>
</dbReference>
<dbReference type="OrthoDB" id="9798683at2"/>
<dbReference type="AlphaFoldDB" id="A0A1T2X4C1"/>